<feature type="transmembrane region" description="Helical" evidence="2">
    <location>
        <begin position="101"/>
        <end position="121"/>
    </location>
</feature>
<dbReference type="AlphaFoldDB" id="A0A0K0DXS9"/>
<dbReference type="WBParaSite" id="SSTP_0000204400.1">
    <property type="protein sequence ID" value="SSTP_0000204400.1"/>
    <property type="gene ID" value="SSTP_0000204400"/>
</dbReference>
<feature type="transmembrane region" description="Helical" evidence="2">
    <location>
        <begin position="170"/>
        <end position="194"/>
    </location>
</feature>
<reference evidence="4" key="1">
    <citation type="submission" date="2015-08" db="UniProtKB">
        <authorList>
            <consortium name="WormBaseParasite"/>
        </authorList>
    </citation>
    <scope>IDENTIFICATION</scope>
</reference>
<evidence type="ECO:0000313" key="5">
    <source>
        <dbReference type="WBParaSite" id="TCONS_00009024.p1"/>
    </source>
</evidence>
<evidence type="ECO:0000256" key="2">
    <source>
        <dbReference type="SAM" id="Phobius"/>
    </source>
</evidence>
<dbReference type="PANTHER" id="PTHR40288:SF2">
    <property type="entry name" value="G PROTEIN-COUPLED RECEPTOR-RELATED"/>
    <property type="match status" value="1"/>
</dbReference>
<sequence length="466" mass="53795">MRFLLILDEYTLFLGHKFQNSIISFYIGIFQLFVCLWSLTQHIYSIFWFKKVLYCDFTNSTENAIPVLTKVDAIIFDVGLFHSLWGISRCVAEHLDGGYGRFMWCLCHTFALLFCLPFAFVQRPKPQTLWPLLIQQSAYGVGLLILSLAALPKILPTFMGDITKAPVASILFYLFGSSVNFFLLYIYWHWYWFVEAEWKISIKKKYNSNVGIERRKITALSDDKDFVQRKIATEEHIIKKNDINNIFPIYNTTVFLRNNNKNSINQVETIKKYNLPKNDSKGRTHLNELRQTTDLSLNTPLLKTESFSDSYESSIQSNRNINHVNKKNTNIVSPLSETIYTNLVSDYNDIIVPVSDVDDDSTNGDTSKSTEELDMPTSNNIYDPRVGRIMRQNNLGKASLQMCHTNLSNPTSFSFHHSATDYAFTSNLSPYSSKHTSPKNHTSTKEINFLHNNCHPHTNSYQVYDY</sequence>
<protein>
    <submittedName>
        <fullName evidence="4">G_PROTEIN_RECEP_F2_4 domain-containing protein</fullName>
    </submittedName>
    <submittedName>
        <fullName evidence="5">Intimal thickness related receptor IRP domain-containing protein</fullName>
    </submittedName>
</protein>
<feature type="transmembrane region" description="Helical" evidence="2">
    <location>
        <begin position="128"/>
        <end position="150"/>
    </location>
</feature>
<keyword evidence="3" id="KW-1185">Reference proteome</keyword>
<dbReference type="PANTHER" id="PTHR40288">
    <property type="entry name" value="PROTEIN CBG16535-RELATED"/>
    <property type="match status" value="1"/>
</dbReference>
<organism evidence="4">
    <name type="scientific">Strongyloides stercoralis</name>
    <name type="common">Threadworm</name>
    <dbReference type="NCBI Taxonomy" id="6248"/>
    <lineage>
        <taxon>Eukaryota</taxon>
        <taxon>Metazoa</taxon>
        <taxon>Ecdysozoa</taxon>
        <taxon>Nematoda</taxon>
        <taxon>Chromadorea</taxon>
        <taxon>Rhabditida</taxon>
        <taxon>Tylenchina</taxon>
        <taxon>Panagrolaimomorpha</taxon>
        <taxon>Strongyloidoidea</taxon>
        <taxon>Strongyloididae</taxon>
        <taxon>Strongyloides</taxon>
    </lineage>
</organism>
<accession>A0A0K0DXS9</accession>
<evidence type="ECO:0000313" key="3">
    <source>
        <dbReference type="Proteomes" id="UP000035681"/>
    </source>
</evidence>
<feature type="region of interest" description="Disordered" evidence="1">
    <location>
        <begin position="356"/>
        <end position="380"/>
    </location>
</feature>
<proteinExistence type="predicted"/>
<dbReference type="Proteomes" id="UP000035681">
    <property type="component" value="Unplaced"/>
</dbReference>
<dbReference type="WBParaSite" id="TCONS_00009024.p1">
    <property type="protein sequence ID" value="TCONS_00009024.p1"/>
    <property type="gene ID" value="XLOC_006875"/>
</dbReference>
<keyword evidence="2" id="KW-0472">Membrane</keyword>
<evidence type="ECO:0000256" key="1">
    <source>
        <dbReference type="SAM" id="MobiDB-lite"/>
    </source>
</evidence>
<keyword evidence="2" id="KW-1133">Transmembrane helix</keyword>
<feature type="transmembrane region" description="Helical" evidence="2">
    <location>
        <begin position="21"/>
        <end position="39"/>
    </location>
</feature>
<evidence type="ECO:0000313" key="4">
    <source>
        <dbReference type="WBParaSite" id="SSTP_0000204400.1"/>
    </source>
</evidence>
<name>A0A0K0DXS9_STRER</name>
<keyword evidence="2" id="KW-0812">Transmembrane</keyword>